<keyword evidence="1" id="KW-1133">Transmembrane helix</keyword>
<organism evidence="2 3">
    <name type="scientific">Flavobacterium crocinum</name>
    <dbReference type="NCBI Taxonomy" id="2183896"/>
    <lineage>
        <taxon>Bacteria</taxon>
        <taxon>Pseudomonadati</taxon>
        <taxon>Bacteroidota</taxon>
        <taxon>Flavobacteriia</taxon>
        <taxon>Flavobacteriales</taxon>
        <taxon>Flavobacteriaceae</taxon>
        <taxon>Flavobacterium</taxon>
    </lineage>
</organism>
<feature type="transmembrane region" description="Helical" evidence="1">
    <location>
        <begin position="20"/>
        <end position="41"/>
    </location>
</feature>
<proteinExistence type="predicted"/>
<dbReference type="AlphaFoldDB" id="A0A2S1YQH0"/>
<keyword evidence="3" id="KW-1185">Reference proteome</keyword>
<dbReference type="EMBL" id="CP029255">
    <property type="protein sequence ID" value="AWK06337.1"/>
    <property type="molecule type" value="Genomic_DNA"/>
</dbReference>
<evidence type="ECO:0000313" key="2">
    <source>
        <dbReference type="EMBL" id="AWK06337.1"/>
    </source>
</evidence>
<protein>
    <submittedName>
        <fullName evidence="2">Uncharacterized protein</fullName>
    </submittedName>
</protein>
<name>A0A2S1YQH0_9FLAO</name>
<accession>A0A2S1YQH0</accession>
<dbReference type="Proteomes" id="UP000245250">
    <property type="component" value="Chromosome"/>
</dbReference>
<keyword evidence="1" id="KW-0472">Membrane</keyword>
<gene>
    <name evidence="2" type="ORF">HYN56_19745</name>
</gene>
<reference evidence="2 3" key="1">
    <citation type="submission" date="2018-05" db="EMBL/GenBank/DDBJ databases">
        <title>Genome sequencing of Flavobacterium sp. HYN0056.</title>
        <authorList>
            <person name="Yi H."/>
            <person name="Baek C."/>
        </authorList>
    </citation>
    <scope>NUCLEOTIDE SEQUENCE [LARGE SCALE GENOMIC DNA]</scope>
    <source>
        <strain evidence="2 3">HYN0056</strain>
    </source>
</reference>
<evidence type="ECO:0000313" key="3">
    <source>
        <dbReference type="Proteomes" id="UP000245250"/>
    </source>
</evidence>
<keyword evidence="1" id="KW-0812">Transmembrane</keyword>
<dbReference type="KEGG" id="fcr:HYN56_19745"/>
<evidence type="ECO:0000256" key="1">
    <source>
        <dbReference type="SAM" id="Phobius"/>
    </source>
</evidence>
<sequence length="134" mass="15566">MLFIGFGISRGDKDGLSNNAILGLLGVVVITILFMSSYIRFASIFNRTIKEIERNDSEILIKTYDFRIFRLFLLKGKNLRIDRKKLQIALNEFPMRENKKPGIVECYILRSGETEFYLLYKEFDDAVVNDVLKS</sequence>